<protein>
    <submittedName>
        <fullName evidence="1">DUF485 domain-containing protein</fullName>
    </submittedName>
</protein>
<sequence>MSRNIDWQGAFHSIEFRKAKNNRLKFVIPLLACFTLLFLGLFSVQSYFSDIGSLKIIGEIDLGFFFVMSLFPLTGLLGIWFTSYTKAHVYPYEDLVVRTYSRKG</sequence>
<dbReference type="AlphaFoldDB" id="A0A9E9LDM7"/>
<gene>
    <name evidence="1" type="ORF">NB646_00910</name>
</gene>
<evidence type="ECO:0000313" key="1">
    <source>
        <dbReference type="EMBL" id="WAV91358.1"/>
    </source>
</evidence>
<name>A0A9E9LDM7_9BURK</name>
<proteinExistence type="predicted"/>
<dbReference type="EMBL" id="CP098251">
    <property type="protein sequence ID" value="WAV91358.1"/>
    <property type="molecule type" value="Genomic_DNA"/>
</dbReference>
<accession>A0A9E9LDM7</accession>
<dbReference type="Proteomes" id="UP001164819">
    <property type="component" value="Chromosome"/>
</dbReference>
<organism evidence="1">
    <name type="scientific">Oxalobacter aliiformigenes</name>
    <dbReference type="NCBI Taxonomy" id="2946593"/>
    <lineage>
        <taxon>Bacteria</taxon>
        <taxon>Pseudomonadati</taxon>
        <taxon>Pseudomonadota</taxon>
        <taxon>Betaproteobacteria</taxon>
        <taxon>Burkholderiales</taxon>
        <taxon>Oxalobacteraceae</taxon>
        <taxon>Oxalobacter</taxon>
    </lineage>
</organism>
<dbReference type="RefSeq" id="WP_269283592.1">
    <property type="nucleotide sequence ID" value="NZ_CP098251.1"/>
</dbReference>
<reference evidence="1" key="1">
    <citation type="journal article" date="2022" name="Front. Microbiol.">
        <title>New perspectives on an old grouping: The genomic and phenotypic variability of Oxalobacter formigenes and the implications for calcium oxalate stone prevention.</title>
        <authorList>
            <person name="Chmiel J.A."/>
            <person name="Carr C."/>
            <person name="Stuivenberg G.A."/>
            <person name="Venema R."/>
            <person name="Chanyi R.M."/>
            <person name="Al K.F."/>
            <person name="Giguere D."/>
            <person name="Say H."/>
            <person name="Akouris P.P."/>
            <person name="Dominguez Romero S.A."/>
            <person name="Kwong A."/>
            <person name="Tai V."/>
            <person name="Koval S.F."/>
            <person name="Razvi H."/>
            <person name="Bjazevic J."/>
            <person name="Burton J.P."/>
        </authorList>
    </citation>
    <scope>NUCLEOTIDE SEQUENCE</scope>
    <source>
        <strain evidence="1">OxK</strain>
    </source>
</reference>